<dbReference type="InParanoid" id="E1ZRW0"/>
<feature type="compositionally biased region" description="Basic and acidic residues" evidence="1">
    <location>
        <begin position="95"/>
        <end position="108"/>
    </location>
</feature>
<evidence type="ECO:0000256" key="1">
    <source>
        <dbReference type="SAM" id="MobiDB-lite"/>
    </source>
</evidence>
<dbReference type="OrthoDB" id="10250354at2759"/>
<feature type="region of interest" description="Disordered" evidence="1">
    <location>
        <begin position="85"/>
        <end position="122"/>
    </location>
</feature>
<dbReference type="AlphaFoldDB" id="E1ZRW0"/>
<sequence length="122" mass="14904">MLPLWLHQAAEERRLRASDAEFERVVGMGMGPLDTGTEDQEFLWSAAEWRRWEAVGSDPWREHKRQSWAEELLEAQQRRRLEREQLRAKLSADQARQEKEERREERRQQRWGPTSHHHFYQR</sequence>
<dbReference type="RefSeq" id="XP_005843632.1">
    <property type="nucleotide sequence ID" value="XM_005843570.1"/>
</dbReference>
<proteinExistence type="predicted"/>
<reference evidence="2 3" key="1">
    <citation type="journal article" date="2010" name="Plant Cell">
        <title>The Chlorella variabilis NC64A genome reveals adaptation to photosymbiosis, coevolution with viruses, and cryptic sex.</title>
        <authorList>
            <person name="Blanc G."/>
            <person name="Duncan G."/>
            <person name="Agarkova I."/>
            <person name="Borodovsky M."/>
            <person name="Gurnon J."/>
            <person name="Kuo A."/>
            <person name="Lindquist E."/>
            <person name="Lucas S."/>
            <person name="Pangilinan J."/>
            <person name="Polle J."/>
            <person name="Salamov A."/>
            <person name="Terry A."/>
            <person name="Yamada T."/>
            <person name="Dunigan D.D."/>
            <person name="Grigoriev I.V."/>
            <person name="Claverie J.M."/>
            <person name="Van Etten J.L."/>
        </authorList>
    </citation>
    <scope>NUCLEOTIDE SEQUENCE [LARGE SCALE GENOMIC DNA]</scope>
    <source>
        <strain evidence="2 3">NC64A</strain>
    </source>
</reference>
<protein>
    <submittedName>
        <fullName evidence="2">Uncharacterized protein</fullName>
    </submittedName>
</protein>
<dbReference type="STRING" id="554065.E1ZRW0"/>
<accession>E1ZRW0</accession>
<evidence type="ECO:0000313" key="2">
    <source>
        <dbReference type="EMBL" id="EFN51530.1"/>
    </source>
</evidence>
<dbReference type="GeneID" id="17350944"/>
<dbReference type="Proteomes" id="UP000008141">
    <property type="component" value="Unassembled WGS sequence"/>
</dbReference>
<keyword evidence="3" id="KW-1185">Reference proteome</keyword>
<dbReference type="EMBL" id="GL433863">
    <property type="protein sequence ID" value="EFN51530.1"/>
    <property type="molecule type" value="Genomic_DNA"/>
</dbReference>
<organism evidence="3">
    <name type="scientific">Chlorella variabilis</name>
    <name type="common">Green alga</name>
    <dbReference type="NCBI Taxonomy" id="554065"/>
    <lineage>
        <taxon>Eukaryota</taxon>
        <taxon>Viridiplantae</taxon>
        <taxon>Chlorophyta</taxon>
        <taxon>core chlorophytes</taxon>
        <taxon>Trebouxiophyceae</taxon>
        <taxon>Chlorellales</taxon>
        <taxon>Chlorellaceae</taxon>
        <taxon>Chlorella clade</taxon>
        <taxon>Chlorella</taxon>
    </lineage>
</organism>
<name>E1ZRW0_CHLVA</name>
<evidence type="ECO:0000313" key="3">
    <source>
        <dbReference type="Proteomes" id="UP000008141"/>
    </source>
</evidence>
<gene>
    <name evidence="2" type="ORF">CHLNCDRAFT_140245</name>
</gene>
<dbReference type="KEGG" id="cvr:CHLNCDRAFT_140245"/>